<dbReference type="VEuPathDB" id="FungiDB:PHYBLDRAFT_171682"/>
<dbReference type="InParanoid" id="A0A167LEX0"/>
<evidence type="ECO:0000313" key="2">
    <source>
        <dbReference type="Proteomes" id="UP000077315"/>
    </source>
</evidence>
<reference evidence="2" key="1">
    <citation type="submission" date="2015-06" db="EMBL/GenBank/DDBJ databases">
        <title>Expansion of signal transduction pathways in fungi by whole-genome duplication.</title>
        <authorList>
            <consortium name="DOE Joint Genome Institute"/>
            <person name="Corrochano L.M."/>
            <person name="Kuo A."/>
            <person name="Marcet-Houben M."/>
            <person name="Polaino S."/>
            <person name="Salamov A."/>
            <person name="Villalobos J.M."/>
            <person name="Alvarez M.I."/>
            <person name="Avalos J."/>
            <person name="Benito E.P."/>
            <person name="Benoit I."/>
            <person name="Burger G."/>
            <person name="Camino L.P."/>
            <person name="Canovas D."/>
            <person name="Cerda-Olmedo E."/>
            <person name="Cheng J.-F."/>
            <person name="Dominguez A."/>
            <person name="Elias M."/>
            <person name="Eslava A.P."/>
            <person name="Glaser F."/>
            <person name="Grimwood J."/>
            <person name="Gutierrez G."/>
            <person name="Heitman J."/>
            <person name="Henrissat B."/>
            <person name="Iturriaga E.A."/>
            <person name="Lang B.F."/>
            <person name="Lavin J.L."/>
            <person name="Lee S."/>
            <person name="Li W."/>
            <person name="Lindquist E."/>
            <person name="Lopez-Garcia S."/>
            <person name="Luque E.M."/>
            <person name="Marcos A.T."/>
            <person name="Martin J."/>
            <person name="McCluskey K."/>
            <person name="Medina H.R."/>
            <person name="Miralles-Duran A."/>
            <person name="Miyazaki A."/>
            <person name="Munoz-Torres E."/>
            <person name="Oguiza J.A."/>
            <person name="Ohm R."/>
            <person name="Olmedo M."/>
            <person name="Orejas M."/>
            <person name="Ortiz-Castellanos L."/>
            <person name="Pisabarro A.G."/>
            <person name="Rodriguez-Romero J."/>
            <person name="Ruiz-Herrera J."/>
            <person name="Ruiz-Vazquez R."/>
            <person name="Sanz C."/>
            <person name="Schackwitz W."/>
            <person name="Schmutz J."/>
            <person name="Shahriari M."/>
            <person name="Shelest E."/>
            <person name="Silva-Franco F."/>
            <person name="Soanes D."/>
            <person name="Syed K."/>
            <person name="Tagua V.G."/>
            <person name="Talbot N.J."/>
            <person name="Thon M."/>
            <person name="De vries R.P."/>
            <person name="Wiebenga A."/>
            <person name="Yadav J.S."/>
            <person name="Braun E.L."/>
            <person name="Baker S."/>
            <person name="Garre V."/>
            <person name="Horwitz B."/>
            <person name="Torres-Martinez S."/>
            <person name="Idnurm A."/>
            <person name="Herrera-Estrella A."/>
            <person name="Gabaldon T."/>
            <person name="Grigoriev I.V."/>
        </authorList>
    </citation>
    <scope>NUCLEOTIDE SEQUENCE [LARGE SCALE GENOMIC DNA]</scope>
    <source>
        <strain evidence="2">NRRL 1555(-)</strain>
    </source>
</reference>
<keyword evidence="2" id="KW-1185">Reference proteome</keyword>
<name>A0A167LEX0_PHYB8</name>
<protein>
    <submittedName>
        <fullName evidence="1">Uncharacterized protein</fullName>
    </submittedName>
</protein>
<dbReference type="AlphaFoldDB" id="A0A167LEX0"/>
<dbReference type="GeneID" id="28997550"/>
<proteinExistence type="predicted"/>
<dbReference type="RefSeq" id="XP_018288339.1">
    <property type="nucleotide sequence ID" value="XM_018436644.1"/>
</dbReference>
<accession>A0A167LEX0</accession>
<sequence length="118" mass="13312">MNYPCSPKRMKLYELLVRSGRNIVKNVGEQNLQMPEHIWCGQALEKKRFSGASPLATTVSISLLGNYKYSNSLKKYGILLKSCLKSFIFMFSKLNISGLKRLGARLSTIKQLNVLLAI</sequence>
<dbReference type="EMBL" id="KV440989">
    <property type="protein sequence ID" value="OAD70299.1"/>
    <property type="molecule type" value="Genomic_DNA"/>
</dbReference>
<dbReference type="Proteomes" id="UP000077315">
    <property type="component" value="Unassembled WGS sequence"/>
</dbReference>
<evidence type="ECO:0000313" key="1">
    <source>
        <dbReference type="EMBL" id="OAD70299.1"/>
    </source>
</evidence>
<gene>
    <name evidence="1" type="ORF">PHYBLDRAFT_171682</name>
</gene>
<organism evidence="1 2">
    <name type="scientific">Phycomyces blakesleeanus (strain ATCC 8743b / DSM 1359 / FGSC 10004 / NBRC 33097 / NRRL 1555)</name>
    <dbReference type="NCBI Taxonomy" id="763407"/>
    <lineage>
        <taxon>Eukaryota</taxon>
        <taxon>Fungi</taxon>
        <taxon>Fungi incertae sedis</taxon>
        <taxon>Mucoromycota</taxon>
        <taxon>Mucoromycotina</taxon>
        <taxon>Mucoromycetes</taxon>
        <taxon>Mucorales</taxon>
        <taxon>Phycomycetaceae</taxon>
        <taxon>Phycomyces</taxon>
    </lineage>
</organism>